<dbReference type="Pfam" id="PF02536">
    <property type="entry name" value="mTERF"/>
    <property type="match status" value="1"/>
</dbReference>
<gene>
    <name evidence="4" type="ORF">COCNU_05G006580</name>
</gene>
<evidence type="ECO:0000256" key="1">
    <source>
        <dbReference type="ARBA" id="ARBA00007692"/>
    </source>
</evidence>
<dbReference type="PANTHER" id="PTHR13068:SF236">
    <property type="entry name" value="OS02G0749800 PROTEIN"/>
    <property type="match status" value="1"/>
</dbReference>
<dbReference type="PANTHER" id="PTHR13068">
    <property type="entry name" value="CGI-12 PROTEIN-RELATED"/>
    <property type="match status" value="1"/>
</dbReference>
<dbReference type="OrthoDB" id="641315at2759"/>
<dbReference type="Proteomes" id="UP000797356">
    <property type="component" value="Chromosome 5"/>
</dbReference>
<dbReference type="GO" id="GO:0003676">
    <property type="term" value="F:nucleic acid binding"/>
    <property type="evidence" value="ECO:0007669"/>
    <property type="project" value="InterPro"/>
</dbReference>
<reference evidence="4" key="1">
    <citation type="journal article" date="2017" name="Gigascience">
        <title>The genome draft of coconut (Cocos nucifera).</title>
        <authorList>
            <person name="Xiao Y."/>
            <person name="Xu P."/>
            <person name="Fan H."/>
            <person name="Baudouin L."/>
            <person name="Xia W."/>
            <person name="Bocs S."/>
            <person name="Xu J."/>
            <person name="Li Q."/>
            <person name="Guo A."/>
            <person name="Zhou L."/>
            <person name="Li J."/>
            <person name="Wu Y."/>
            <person name="Ma Z."/>
            <person name="Armero A."/>
            <person name="Issali A.E."/>
            <person name="Liu N."/>
            <person name="Peng M."/>
            <person name="Yang Y."/>
        </authorList>
    </citation>
    <scope>NUCLEOTIDE SEQUENCE</scope>
    <source>
        <tissue evidence="4">Spear leaf of Hainan Tall coconut</tissue>
    </source>
</reference>
<dbReference type="SMART" id="SM00733">
    <property type="entry name" value="Mterf"/>
    <property type="match status" value="5"/>
</dbReference>
<evidence type="ECO:0000256" key="2">
    <source>
        <dbReference type="ARBA" id="ARBA00022472"/>
    </source>
</evidence>
<evidence type="ECO:0000313" key="4">
    <source>
        <dbReference type="EMBL" id="KAG1342429.1"/>
    </source>
</evidence>
<evidence type="ECO:0000313" key="5">
    <source>
        <dbReference type="Proteomes" id="UP000797356"/>
    </source>
</evidence>
<organism evidence="4 5">
    <name type="scientific">Cocos nucifera</name>
    <name type="common">Coconut palm</name>
    <dbReference type="NCBI Taxonomy" id="13894"/>
    <lineage>
        <taxon>Eukaryota</taxon>
        <taxon>Viridiplantae</taxon>
        <taxon>Streptophyta</taxon>
        <taxon>Embryophyta</taxon>
        <taxon>Tracheophyta</taxon>
        <taxon>Spermatophyta</taxon>
        <taxon>Magnoliopsida</taxon>
        <taxon>Liliopsida</taxon>
        <taxon>Arecaceae</taxon>
        <taxon>Arecoideae</taxon>
        <taxon>Cocoseae</taxon>
        <taxon>Attaleinae</taxon>
        <taxon>Cocos</taxon>
    </lineage>
</organism>
<evidence type="ECO:0000256" key="3">
    <source>
        <dbReference type="ARBA" id="ARBA00022946"/>
    </source>
</evidence>
<sequence length="344" mass="38996">MVEYLVTSCGFPKDKAIRASKHLTALRSTLNPDSVLRFLKRHGFDDLHIRRLMSSYPPLLCASVDNSLEPNFRALKAIGFSDATLAQLVVASPHSLILRSASPRIQFWRDFFGGNDKSLLRALKKNKGLITHDIDRNIAPKVDLLQRQGLSTEEIGFLVQKASRLITLSIETIAELVERTKELGFRQESGMFVHGLVAVTYVGRGLLEKKMEMLKRYGWSERDFLSAVRIAPYMVINSEKNLRAKMEFLVREVGCSPAYIASHPVILMYSLEKRLVPRYYVFRVLGLKGLRGKRQDLLSAMTISDQRFVERYILLHKEAMPELQEAFVAACAGRVPTLVPELMS</sequence>
<protein>
    <submittedName>
        <fullName evidence="4">Transcription termination factor MTERF2, chloroplastic</fullName>
    </submittedName>
</protein>
<keyword evidence="2" id="KW-0805">Transcription regulation</keyword>
<proteinExistence type="inferred from homology"/>
<keyword evidence="5" id="KW-1185">Reference proteome</keyword>
<comment type="similarity">
    <text evidence="1">Belongs to the mTERF family.</text>
</comment>
<comment type="caution">
    <text evidence="4">The sequence shown here is derived from an EMBL/GenBank/DDBJ whole genome shotgun (WGS) entry which is preliminary data.</text>
</comment>
<name>A0A8K0I9E9_COCNU</name>
<dbReference type="GO" id="GO:0006353">
    <property type="term" value="P:DNA-templated transcription termination"/>
    <property type="evidence" value="ECO:0007669"/>
    <property type="project" value="UniProtKB-KW"/>
</dbReference>
<keyword evidence="2" id="KW-0806">Transcription termination</keyword>
<dbReference type="Gene3D" id="1.25.70.10">
    <property type="entry name" value="Transcription termination factor 3, mitochondrial"/>
    <property type="match status" value="1"/>
</dbReference>
<dbReference type="AlphaFoldDB" id="A0A8K0I9E9"/>
<dbReference type="EMBL" id="CM017876">
    <property type="protein sequence ID" value="KAG1342429.1"/>
    <property type="molecule type" value="Genomic_DNA"/>
</dbReference>
<keyword evidence="3" id="KW-0809">Transit peptide</keyword>
<reference evidence="4" key="2">
    <citation type="submission" date="2019-07" db="EMBL/GenBank/DDBJ databases">
        <authorList>
            <person name="Yang Y."/>
            <person name="Bocs S."/>
            <person name="Baudouin L."/>
        </authorList>
    </citation>
    <scope>NUCLEOTIDE SEQUENCE</scope>
    <source>
        <tissue evidence="4">Spear leaf of Hainan Tall coconut</tissue>
    </source>
</reference>
<dbReference type="InterPro" id="IPR003690">
    <property type="entry name" value="MTERF"/>
</dbReference>
<dbReference type="FunFam" id="1.25.70.10:FF:000001">
    <property type="entry name" value="Mitochondrial transcription termination factor-like"/>
    <property type="match status" value="1"/>
</dbReference>
<accession>A0A8K0I9E9</accession>
<dbReference type="InterPro" id="IPR038538">
    <property type="entry name" value="MTERF_sf"/>
</dbReference>
<keyword evidence="2" id="KW-0804">Transcription</keyword>